<dbReference type="Gene3D" id="3.30.70.270">
    <property type="match status" value="1"/>
</dbReference>
<dbReference type="PANTHER" id="PTHR45138:SF9">
    <property type="entry name" value="DIGUANYLATE CYCLASE DGCM-RELATED"/>
    <property type="match status" value="1"/>
</dbReference>
<evidence type="ECO:0000313" key="3">
    <source>
        <dbReference type="EMBL" id="MSR91218.1"/>
    </source>
</evidence>
<comment type="caution">
    <text evidence="3">The sequence shown here is derived from an EMBL/GenBank/DDBJ whole genome shotgun (WGS) entry which is preliminary data.</text>
</comment>
<dbReference type="InterPro" id="IPR003018">
    <property type="entry name" value="GAF"/>
</dbReference>
<dbReference type="RefSeq" id="WP_154531096.1">
    <property type="nucleotide sequence ID" value="NZ_VULX01000008.1"/>
</dbReference>
<dbReference type="InterPro" id="IPR029787">
    <property type="entry name" value="Nucleotide_cyclase"/>
</dbReference>
<name>A0A7X2T1S5_9CLOT</name>
<dbReference type="GO" id="GO:0043709">
    <property type="term" value="P:cell adhesion involved in single-species biofilm formation"/>
    <property type="evidence" value="ECO:0007669"/>
    <property type="project" value="TreeGrafter"/>
</dbReference>
<gene>
    <name evidence="3" type="ORF">FYJ33_07285</name>
</gene>
<dbReference type="InterPro" id="IPR043128">
    <property type="entry name" value="Rev_trsase/Diguanyl_cyclase"/>
</dbReference>
<dbReference type="InterPro" id="IPR050469">
    <property type="entry name" value="Diguanylate_Cyclase"/>
</dbReference>
<keyword evidence="4" id="KW-1185">Reference proteome</keyword>
<dbReference type="Proteomes" id="UP000460287">
    <property type="component" value="Unassembled WGS sequence"/>
</dbReference>
<feature type="coiled-coil region" evidence="1">
    <location>
        <begin position="1"/>
        <end position="46"/>
    </location>
</feature>
<evidence type="ECO:0000259" key="2">
    <source>
        <dbReference type="PROSITE" id="PS50887"/>
    </source>
</evidence>
<dbReference type="SUPFAM" id="SSF55073">
    <property type="entry name" value="Nucleotide cyclase"/>
    <property type="match status" value="1"/>
</dbReference>
<dbReference type="InterPro" id="IPR029016">
    <property type="entry name" value="GAF-like_dom_sf"/>
</dbReference>
<evidence type="ECO:0000256" key="1">
    <source>
        <dbReference type="SAM" id="Coils"/>
    </source>
</evidence>
<dbReference type="GO" id="GO:0052621">
    <property type="term" value="F:diguanylate cyclase activity"/>
    <property type="evidence" value="ECO:0007669"/>
    <property type="project" value="TreeGrafter"/>
</dbReference>
<evidence type="ECO:0000313" key="4">
    <source>
        <dbReference type="Proteomes" id="UP000460287"/>
    </source>
</evidence>
<dbReference type="EMBL" id="VULX01000008">
    <property type="protein sequence ID" value="MSR91218.1"/>
    <property type="molecule type" value="Genomic_DNA"/>
</dbReference>
<dbReference type="Pfam" id="PF01590">
    <property type="entry name" value="GAF"/>
    <property type="match status" value="1"/>
</dbReference>
<dbReference type="PANTHER" id="PTHR45138">
    <property type="entry name" value="REGULATORY COMPONENTS OF SENSORY TRANSDUCTION SYSTEM"/>
    <property type="match status" value="1"/>
</dbReference>
<dbReference type="SMART" id="SM00065">
    <property type="entry name" value="GAF"/>
    <property type="match status" value="1"/>
</dbReference>
<accession>A0A7X2T1S5</accession>
<organism evidence="3 4">
    <name type="scientific">Inconstantimicrobium porci</name>
    <dbReference type="NCBI Taxonomy" id="2652291"/>
    <lineage>
        <taxon>Bacteria</taxon>
        <taxon>Bacillati</taxon>
        <taxon>Bacillota</taxon>
        <taxon>Clostridia</taxon>
        <taxon>Eubacteriales</taxon>
        <taxon>Clostridiaceae</taxon>
        <taxon>Inconstantimicrobium</taxon>
    </lineage>
</organism>
<feature type="domain" description="GGDEF" evidence="2">
    <location>
        <begin position="217"/>
        <end position="347"/>
    </location>
</feature>
<dbReference type="AlphaFoldDB" id="A0A7X2T1S5"/>
<dbReference type="InterPro" id="IPR000160">
    <property type="entry name" value="GGDEF_dom"/>
</dbReference>
<dbReference type="PROSITE" id="PS50887">
    <property type="entry name" value="GGDEF"/>
    <property type="match status" value="1"/>
</dbReference>
<dbReference type="NCBIfam" id="TIGR00254">
    <property type="entry name" value="GGDEF"/>
    <property type="match status" value="1"/>
</dbReference>
<dbReference type="Pfam" id="PF00990">
    <property type="entry name" value="GGDEF"/>
    <property type="match status" value="1"/>
</dbReference>
<dbReference type="SUPFAM" id="SSF55781">
    <property type="entry name" value="GAF domain-like"/>
    <property type="match status" value="1"/>
</dbReference>
<proteinExistence type="predicted"/>
<reference evidence="3 4" key="1">
    <citation type="submission" date="2019-08" db="EMBL/GenBank/DDBJ databases">
        <title>In-depth cultivation of the pig gut microbiome towards novel bacterial diversity and tailored functional studies.</title>
        <authorList>
            <person name="Wylensek D."/>
            <person name="Hitch T.C.A."/>
            <person name="Clavel T."/>
        </authorList>
    </citation>
    <scope>NUCLEOTIDE SEQUENCE [LARGE SCALE GENOMIC DNA]</scope>
    <source>
        <strain evidence="3 4">WCA-383-APC-5B</strain>
    </source>
</reference>
<dbReference type="SMART" id="SM00267">
    <property type="entry name" value="GGDEF"/>
    <property type="match status" value="1"/>
</dbReference>
<keyword evidence="1" id="KW-0175">Coiled coil</keyword>
<dbReference type="GO" id="GO:1902201">
    <property type="term" value="P:negative regulation of bacterial-type flagellum-dependent cell motility"/>
    <property type="evidence" value="ECO:0007669"/>
    <property type="project" value="TreeGrafter"/>
</dbReference>
<dbReference type="CDD" id="cd01949">
    <property type="entry name" value="GGDEF"/>
    <property type="match status" value="1"/>
</dbReference>
<sequence length="348" mass="40510">MEDYKLLYENLLADYNRYQSNAEMKIQELSKKNINMENKLNSISNIVEIGKYINSSISNEDFILKINDLIVGILGSAYSAIYLVENYNNSVANIRSLKQSKYVKYFQNNQEFRLNSATNLNDVESKEEIHSAIGAPIIIRGKMIGYIVAEHTHINFFTDEHMKLLRSITTQVAIAFENYNLYKKVEELAIEDPLLTIYNRRFFYNEVERKIRMDKSKRFAIVMLDIDNFKKVNDTYGHQFGDNVLIFFADKIKEHLNRGDVLARYGGEEIIMYINDAHDAELVYNRMEKMRQDIVNDYMNIHGITASIGISFYPDNGDKLDDVIAVSDKMLYRAKEIRKNIVVSSMKQ</sequence>
<dbReference type="GO" id="GO:0005886">
    <property type="term" value="C:plasma membrane"/>
    <property type="evidence" value="ECO:0007669"/>
    <property type="project" value="TreeGrafter"/>
</dbReference>
<dbReference type="Gene3D" id="3.30.450.40">
    <property type="match status" value="1"/>
</dbReference>
<protein>
    <submittedName>
        <fullName evidence="3">Sensor domain-containing diguanylate cyclase</fullName>
    </submittedName>
</protein>